<accession>A0ABY2NJQ6</accession>
<organism evidence="1 2">
    <name type="scientific">Leptospira vanthielii</name>
    <dbReference type="NCBI Taxonomy" id="293085"/>
    <lineage>
        <taxon>Bacteria</taxon>
        <taxon>Pseudomonadati</taxon>
        <taxon>Spirochaetota</taxon>
        <taxon>Spirochaetia</taxon>
        <taxon>Leptospirales</taxon>
        <taxon>Leptospiraceae</taxon>
        <taxon>Leptospira</taxon>
    </lineage>
</organism>
<dbReference type="SUPFAM" id="SSF54637">
    <property type="entry name" value="Thioesterase/thiol ester dehydrase-isomerase"/>
    <property type="match status" value="1"/>
</dbReference>
<evidence type="ECO:0000313" key="1">
    <source>
        <dbReference type="EMBL" id="TGM45632.1"/>
    </source>
</evidence>
<evidence type="ECO:0000313" key="2">
    <source>
        <dbReference type="Proteomes" id="UP000298112"/>
    </source>
</evidence>
<keyword evidence="2" id="KW-1185">Reference proteome</keyword>
<protein>
    <submittedName>
        <fullName evidence="1">Acyl-CoA thioesterase</fullName>
    </submittedName>
</protein>
<dbReference type="Gene3D" id="3.10.129.10">
    <property type="entry name" value="Hotdog Thioesterase"/>
    <property type="match status" value="1"/>
</dbReference>
<dbReference type="PANTHER" id="PTHR31793:SF24">
    <property type="entry name" value="LONG-CHAIN ACYL-COA THIOESTERASE FADM"/>
    <property type="match status" value="1"/>
</dbReference>
<comment type="caution">
    <text evidence="1">The sequence shown here is derived from an EMBL/GenBank/DDBJ whole genome shotgun (WGS) entry which is preliminary data.</text>
</comment>
<reference evidence="2" key="1">
    <citation type="journal article" date="2019" name="PLoS Negl. Trop. Dis.">
        <title>Revisiting the worldwide diversity of Leptospira species in the environment.</title>
        <authorList>
            <person name="Vincent A.T."/>
            <person name="Schiettekatte O."/>
            <person name="Bourhy P."/>
            <person name="Veyrier F.J."/>
            <person name="Picardeau M."/>
        </authorList>
    </citation>
    <scope>NUCLEOTIDE SEQUENCE [LARGE SCALE GENOMIC DNA]</scope>
    <source>
        <strain evidence="2">201601955</strain>
    </source>
</reference>
<sequence>MPHTTEIAVLWSHLDANGHVNNGVYQSYFDEARIQALENEGFSIQEMREKKVGPVMLKAELSYHKPLHHPDAVRIETGFREMSKIKGKVIQNMFRISDGALVCEAIFSALFFDFEKNRPWKIPDAFLEKFKAEETLNRNQPLP</sequence>
<gene>
    <name evidence="1" type="ORF">EHQ95_18655</name>
</gene>
<proteinExistence type="predicted"/>
<name>A0ABY2NJQ6_9LEPT</name>
<dbReference type="PANTHER" id="PTHR31793">
    <property type="entry name" value="4-HYDROXYBENZOYL-COA THIOESTERASE FAMILY MEMBER"/>
    <property type="match status" value="1"/>
</dbReference>
<dbReference type="InterPro" id="IPR029069">
    <property type="entry name" value="HotDog_dom_sf"/>
</dbReference>
<dbReference type="CDD" id="cd00586">
    <property type="entry name" value="4HBT"/>
    <property type="match status" value="1"/>
</dbReference>
<dbReference type="InterPro" id="IPR050563">
    <property type="entry name" value="4-hydroxybenzoyl-CoA_TE"/>
</dbReference>
<dbReference type="RefSeq" id="WP_002980832.1">
    <property type="nucleotide sequence ID" value="NZ_RQHF01000042.1"/>
</dbReference>
<dbReference type="Proteomes" id="UP000298112">
    <property type="component" value="Unassembled WGS sequence"/>
</dbReference>
<dbReference type="EMBL" id="RQHF01000042">
    <property type="protein sequence ID" value="TGM45632.1"/>
    <property type="molecule type" value="Genomic_DNA"/>
</dbReference>
<dbReference type="Pfam" id="PF13279">
    <property type="entry name" value="4HBT_2"/>
    <property type="match status" value="1"/>
</dbReference>